<proteinExistence type="predicted"/>
<keyword evidence="1" id="KW-1133">Transmembrane helix</keyword>
<evidence type="ECO:0000313" key="3">
    <source>
        <dbReference type="EMBL" id="GMH54916.1"/>
    </source>
</evidence>
<organism evidence="3 4">
    <name type="scientific">Triparma retinervis</name>
    <dbReference type="NCBI Taxonomy" id="2557542"/>
    <lineage>
        <taxon>Eukaryota</taxon>
        <taxon>Sar</taxon>
        <taxon>Stramenopiles</taxon>
        <taxon>Ochrophyta</taxon>
        <taxon>Bolidophyceae</taxon>
        <taxon>Parmales</taxon>
        <taxon>Triparmaceae</taxon>
        <taxon>Triparma</taxon>
    </lineage>
</organism>
<comment type="caution">
    <text evidence="3">The sequence shown here is derived from an EMBL/GenBank/DDBJ whole genome shotgun (WGS) entry which is preliminary data.</text>
</comment>
<keyword evidence="2" id="KW-0732">Signal</keyword>
<evidence type="ECO:0000313" key="4">
    <source>
        <dbReference type="Proteomes" id="UP001165082"/>
    </source>
</evidence>
<gene>
    <name evidence="3" type="ORF">TrRE_jg5543</name>
</gene>
<keyword evidence="1" id="KW-0472">Membrane</keyword>
<evidence type="ECO:0000256" key="1">
    <source>
        <dbReference type="SAM" id="Phobius"/>
    </source>
</evidence>
<dbReference type="AlphaFoldDB" id="A0A9W6ZME4"/>
<keyword evidence="4" id="KW-1185">Reference proteome</keyword>
<dbReference type="OrthoDB" id="10613004at2759"/>
<keyword evidence="1" id="KW-0812">Transmembrane</keyword>
<feature type="signal peptide" evidence="2">
    <location>
        <begin position="1"/>
        <end position="27"/>
    </location>
</feature>
<evidence type="ECO:0000256" key="2">
    <source>
        <dbReference type="SAM" id="SignalP"/>
    </source>
</evidence>
<accession>A0A9W6ZME4</accession>
<reference evidence="3" key="1">
    <citation type="submission" date="2022-07" db="EMBL/GenBank/DDBJ databases">
        <title>Genome analysis of Parmales, a sister group of diatoms, reveals the evolutionary specialization of diatoms from phago-mixotrophs to photoautotrophs.</title>
        <authorList>
            <person name="Ban H."/>
            <person name="Sato S."/>
            <person name="Yoshikawa S."/>
            <person name="Kazumasa Y."/>
            <person name="Nakamura Y."/>
            <person name="Ichinomiya M."/>
            <person name="Saitoh K."/>
            <person name="Sato N."/>
            <person name="Blanc-Mathieu R."/>
            <person name="Endo H."/>
            <person name="Kuwata A."/>
            <person name="Ogata H."/>
        </authorList>
    </citation>
    <scope>NUCLEOTIDE SEQUENCE</scope>
</reference>
<protein>
    <submittedName>
        <fullName evidence="3">Uncharacterized protein</fullName>
    </submittedName>
</protein>
<name>A0A9W6ZME4_9STRA</name>
<dbReference type="Proteomes" id="UP001165082">
    <property type="component" value="Unassembled WGS sequence"/>
</dbReference>
<feature type="chain" id="PRO_5040981473" evidence="2">
    <location>
        <begin position="28"/>
        <end position="113"/>
    </location>
</feature>
<feature type="transmembrane region" description="Helical" evidence="1">
    <location>
        <begin position="75"/>
        <end position="97"/>
    </location>
</feature>
<sequence length="113" mass="12901">MAISRFLFTAVMVGLAWNLNMNAVAEARELGVYEPVVRGEEGIIRIGGKPMVFYAGDGDMEDEIHYNSEAHQHPWLATSISLFILLFLIFFIIRFAASMGEGEEERRRFLRMD</sequence>
<dbReference type="EMBL" id="BRXZ01002119">
    <property type="protein sequence ID" value="GMH54916.1"/>
    <property type="molecule type" value="Genomic_DNA"/>
</dbReference>